<evidence type="ECO:0000256" key="5">
    <source>
        <dbReference type="ARBA" id="ARBA00022917"/>
    </source>
</evidence>
<dbReference type="Gene3D" id="3.40.50.300">
    <property type="entry name" value="P-loop containing nucleotide triphosphate hydrolases"/>
    <property type="match status" value="1"/>
</dbReference>
<comment type="caution">
    <text evidence="10">The sequence shown here is derived from an EMBL/GenBank/DDBJ whole genome shotgun (WGS) entry which is preliminary data.</text>
</comment>
<feature type="domain" description="Tr-type G" evidence="9">
    <location>
        <begin position="3"/>
        <end position="174"/>
    </location>
</feature>
<keyword evidence="5" id="KW-0648">Protein biosynthesis</keyword>
<dbReference type="InterPro" id="IPR004161">
    <property type="entry name" value="EFTu-like_2"/>
</dbReference>
<dbReference type="PRINTS" id="PR00315">
    <property type="entry name" value="ELONGATNFCT"/>
</dbReference>
<reference evidence="10 11" key="1">
    <citation type="submission" date="2022-01" db="EMBL/GenBank/DDBJ databases">
        <title>Alkalihalobacillus sp. EGI L200015, a novel bacterium isolated from a salt lake sediment.</title>
        <authorList>
            <person name="Gao L."/>
            <person name="Fang B.-Z."/>
            <person name="Li W.-J."/>
        </authorList>
    </citation>
    <scope>NUCLEOTIDE SEQUENCE [LARGE SCALE GENOMIC DNA]</scope>
    <source>
        <strain evidence="10 11">KCTC 12718</strain>
    </source>
</reference>
<dbReference type="InterPro" id="IPR050055">
    <property type="entry name" value="EF-Tu_GTPase"/>
</dbReference>
<dbReference type="Gene3D" id="2.40.30.10">
    <property type="entry name" value="Translation factors"/>
    <property type="match status" value="1"/>
</dbReference>
<dbReference type="InterPro" id="IPR027417">
    <property type="entry name" value="P-loop_NTPase"/>
</dbReference>
<dbReference type="PANTHER" id="PTHR43721:SF11">
    <property type="entry name" value="SELENOCYSTEINE-SPECIFIC ELONGATION FACTOR"/>
    <property type="match status" value="1"/>
</dbReference>
<dbReference type="CDD" id="cd03696">
    <property type="entry name" value="SelB_II"/>
    <property type="match status" value="1"/>
</dbReference>
<dbReference type="InterPro" id="IPR015191">
    <property type="entry name" value="SelB_WHD4"/>
</dbReference>
<evidence type="ECO:0000313" key="11">
    <source>
        <dbReference type="Proteomes" id="UP001649381"/>
    </source>
</evidence>
<accession>A0ABS9H0F2</accession>
<dbReference type="InterPro" id="IPR009001">
    <property type="entry name" value="Transl_elong_EF1A/Init_IF2_C"/>
</dbReference>
<dbReference type="InterPro" id="IPR057335">
    <property type="entry name" value="Beta-barrel_SelB"/>
</dbReference>
<dbReference type="Pfam" id="PF09107">
    <property type="entry name" value="WHD_3rd_SelB"/>
    <property type="match status" value="1"/>
</dbReference>
<dbReference type="SUPFAM" id="SSF46785">
    <property type="entry name" value="Winged helix' DNA-binding domain"/>
    <property type="match status" value="1"/>
</dbReference>
<comment type="subcellular location">
    <subcellularLocation>
        <location evidence="1">Cytoplasm</location>
    </subcellularLocation>
</comment>
<dbReference type="CDD" id="cd15491">
    <property type="entry name" value="selB_III"/>
    <property type="match status" value="1"/>
</dbReference>
<proteinExistence type="predicted"/>
<dbReference type="PROSITE" id="PS51722">
    <property type="entry name" value="G_TR_2"/>
    <property type="match status" value="1"/>
</dbReference>
<evidence type="ECO:0000256" key="8">
    <source>
        <dbReference type="ARBA" id="ARBA00031615"/>
    </source>
</evidence>
<dbReference type="Pfam" id="PF03144">
    <property type="entry name" value="GTP_EFTU_D2"/>
    <property type="match status" value="1"/>
</dbReference>
<sequence length="643" mass="72327">MSDSFFTIGMAGHIDHGKTTLTKALTNIDTDRLKEERERKISIELGYAPFDIGGGYQVSIIDVPGHEKFIRQMIAGVAGIDFVILVVAADEGVMPQTREHALILSYLGVKNAVIAVTKCNRVDEEMLELVESDIRDEFSGTTFSEAPMYFIDSLSGEGIDTLKEGIINRLPNVKQRDSVQKFRMPIDQAFTLKGKGAIVRGTIFEGTVHSGEELFLLPSKHSVRVRQLQVHKEIVDSAYAGQRAAINLGGISSNEIQRGNILSTNPSLIPTKTIDIVLQVKGDLGYLLKQRSRIKFHTGTSEIMGTIVYFDRNELSEGNLENILCQIRLDEPVAVLREDRFIIRRPSPVETIGGGWILDPQGEKYKFGKGTIKMLQQKMEGTMEERIADTIRDVKAATILEISGSIGASEEETKETIDSMTETDNVVYLNANTVSLKTVILAAKEQLVAYLDRYHQQNSMRLGPGKAEVLQSLKQSFPVLLVEHVISHCLHEEIVMKIGPSLKLQTHQPSFPKQWEKRMQNVVCHLSKSGIKHEGFDEMCSQQGIPAEYKSELEKYLIETNNAITLEDGTFIHWNVFKQALEKLYEETNGDLFNVQDAKAILDLSRKYCILFLEKLDALSVTSRVNDQRKWVNHKLEQYLERE</sequence>
<dbReference type="Gene3D" id="1.10.10.2770">
    <property type="match status" value="1"/>
</dbReference>
<evidence type="ECO:0000256" key="6">
    <source>
        <dbReference type="ARBA" id="ARBA00023134"/>
    </source>
</evidence>
<dbReference type="NCBIfam" id="TIGR00231">
    <property type="entry name" value="small_GTP"/>
    <property type="match status" value="1"/>
</dbReference>
<keyword evidence="6" id="KW-0342">GTP-binding</keyword>
<dbReference type="GO" id="GO:0003746">
    <property type="term" value="F:translation elongation factor activity"/>
    <property type="evidence" value="ECO:0007669"/>
    <property type="project" value="UniProtKB-KW"/>
</dbReference>
<evidence type="ECO:0000256" key="1">
    <source>
        <dbReference type="ARBA" id="ARBA00004496"/>
    </source>
</evidence>
<dbReference type="InterPro" id="IPR005225">
    <property type="entry name" value="Small_GTP-bd"/>
</dbReference>
<gene>
    <name evidence="10" type="primary">selB</name>
    <name evidence="10" type="ORF">L2716_05745</name>
</gene>
<dbReference type="EMBL" id="JAKIJS010000001">
    <property type="protein sequence ID" value="MCF6137228.1"/>
    <property type="molecule type" value="Genomic_DNA"/>
</dbReference>
<keyword evidence="10" id="KW-0251">Elongation factor</keyword>
<dbReference type="Pfam" id="PF00009">
    <property type="entry name" value="GTP_EFTU"/>
    <property type="match status" value="1"/>
</dbReference>
<keyword evidence="3" id="KW-0963">Cytoplasm</keyword>
<dbReference type="SUPFAM" id="SSF52540">
    <property type="entry name" value="P-loop containing nucleoside triphosphate hydrolases"/>
    <property type="match status" value="1"/>
</dbReference>
<evidence type="ECO:0000313" key="10">
    <source>
        <dbReference type="EMBL" id="MCF6137228.1"/>
    </source>
</evidence>
<dbReference type="InterPro" id="IPR004535">
    <property type="entry name" value="Transl_elong_SelB"/>
</dbReference>
<keyword evidence="4" id="KW-0547">Nucleotide-binding</keyword>
<dbReference type="Pfam" id="PF09106">
    <property type="entry name" value="WHD_2nd_SelB"/>
    <property type="match status" value="1"/>
</dbReference>
<dbReference type="RefSeq" id="WP_236332641.1">
    <property type="nucleotide sequence ID" value="NZ_JAKIJS010000001.1"/>
</dbReference>
<dbReference type="InterPro" id="IPR009000">
    <property type="entry name" value="Transl_B-barrel_sf"/>
</dbReference>
<evidence type="ECO:0000256" key="7">
    <source>
        <dbReference type="ARBA" id="ARBA00025526"/>
    </source>
</evidence>
<comment type="function">
    <text evidence="7">Translation factor necessary for the incorporation of selenocysteine into proteins. It probably replaces EF-Tu for the insertion of selenocysteine directed by the UGA codon. SelB binds GTP and GDP.</text>
</comment>
<protein>
    <recommendedName>
        <fullName evidence="2">Selenocysteine-specific elongation factor</fullName>
    </recommendedName>
    <alternativeName>
        <fullName evidence="8">SelB translation factor</fullName>
    </alternativeName>
</protein>
<dbReference type="SUPFAM" id="SSF50465">
    <property type="entry name" value="EF-Tu/eEF-1alpha/eIF2-gamma C-terminal domain"/>
    <property type="match status" value="1"/>
</dbReference>
<evidence type="ECO:0000256" key="4">
    <source>
        <dbReference type="ARBA" id="ARBA00022741"/>
    </source>
</evidence>
<dbReference type="Proteomes" id="UP001649381">
    <property type="component" value="Unassembled WGS sequence"/>
</dbReference>
<dbReference type="InterPro" id="IPR015190">
    <property type="entry name" value="Elong_fac_SelB-wing-hlx_typ-2"/>
</dbReference>
<dbReference type="InterPro" id="IPR000795">
    <property type="entry name" value="T_Tr_GTP-bd_dom"/>
</dbReference>
<dbReference type="SUPFAM" id="SSF50447">
    <property type="entry name" value="Translation proteins"/>
    <property type="match status" value="1"/>
</dbReference>
<dbReference type="PANTHER" id="PTHR43721">
    <property type="entry name" value="ELONGATION FACTOR TU-RELATED"/>
    <property type="match status" value="1"/>
</dbReference>
<organism evidence="10 11">
    <name type="scientific">Pseudalkalibacillus berkeleyi</name>
    <dbReference type="NCBI Taxonomy" id="1069813"/>
    <lineage>
        <taxon>Bacteria</taxon>
        <taxon>Bacillati</taxon>
        <taxon>Bacillota</taxon>
        <taxon>Bacilli</taxon>
        <taxon>Bacillales</taxon>
        <taxon>Fictibacillaceae</taxon>
        <taxon>Pseudalkalibacillus</taxon>
    </lineage>
</organism>
<dbReference type="NCBIfam" id="TIGR00475">
    <property type="entry name" value="selB"/>
    <property type="match status" value="1"/>
</dbReference>
<dbReference type="CDD" id="cd04171">
    <property type="entry name" value="SelB"/>
    <property type="match status" value="1"/>
</dbReference>
<name>A0ABS9H0F2_9BACL</name>
<dbReference type="Gene3D" id="1.10.10.10">
    <property type="entry name" value="Winged helix-like DNA-binding domain superfamily/Winged helix DNA-binding domain"/>
    <property type="match status" value="1"/>
</dbReference>
<evidence type="ECO:0000259" key="9">
    <source>
        <dbReference type="PROSITE" id="PS51722"/>
    </source>
</evidence>
<dbReference type="Pfam" id="PF25461">
    <property type="entry name" value="Beta-barrel_SelB"/>
    <property type="match status" value="1"/>
</dbReference>
<evidence type="ECO:0000256" key="3">
    <source>
        <dbReference type="ARBA" id="ARBA00022490"/>
    </source>
</evidence>
<keyword evidence="11" id="KW-1185">Reference proteome</keyword>
<dbReference type="InterPro" id="IPR036390">
    <property type="entry name" value="WH_DNA-bd_sf"/>
</dbReference>
<evidence type="ECO:0000256" key="2">
    <source>
        <dbReference type="ARBA" id="ARBA00015953"/>
    </source>
</evidence>
<dbReference type="InterPro" id="IPR036388">
    <property type="entry name" value="WH-like_DNA-bd_sf"/>
</dbReference>